<name>A0A7G8LL69_9CAUD</name>
<feature type="region of interest" description="Disordered" evidence="1">
    <location>
        <begin position="43"/>
        <end position="90"/>
    </location>
</feature>
<organism evidence="2 3">
    <name type="scientific">Gordonia phage JKSyngboy</name>
    <dbReference type="NCBI Taxonomy" id="2762400"/>
    <lineage>
        <taxon>Viruses</taxon>
        <taxon>Duplodnaviria</taxon>
        <taxon>Heunggongvirae</taxon>
        <taxon>Uroviricota</taxon>
        <taxon>Caudoviricetes</taxon>
        <taxon>Stackebrandtviridae</taxon>
        <taxon>Schenleyvirinae</taxon>
        <taxon>Kroosvirus</taxon>
        <taxon>Kroosvirus jksyngboy</taxon>
    </lineage>
</organism>
<evidence type="ECO:0000313" key="3">
    <source>
        <dbReference type="Proteomes" id="UP000515828"/>
    </source>
</evidence>
<evidence type="ECO:0000313" key="2">
    <source>
        <dbReference type="EMBL" id="QNJ57991.1"/>
    </source>
</evidence>
<gene>
    <name evidence="2" type="primary">17</name>
    <name evidence="2" type="ORF">SEA_JKSYNGBOY_17</name>
</gene>
<dbReference type="InterPro" id="IPR055752">
    <property type="entry name" value="DUF7328"/>
</dbReference>
<evidence type="ECO:0000256" key="1">
    <source>
        <dbReference type="SAM" id="MobiDB-lite"/>
    </source>
</evidence>
<dbReference type="EMBL" id="MT723937">
    <property type="protein sequence ID" value="QNJ57991.1"/>
    <property type="molecule type" value="Genomic_DNA"/>
</dbReference>
<dbReference type="Proteomes" id="UP000515828">
    <property type="component" value="Segment"/>
</dbReference>
<dbReference type="RefSeq" id="YP_010001644.1">
    <property type="nucleotide sequence ID" value="NC_053235.1"/>
</dbReference>
<accession>A0A7G8LL69</accession>
<keyword evidence="3" id="KW-1185">Reference proteome</keyword>
<sequence>MGWLVFGPAFIVVRIVKIIEDATSPARRRELIRQQTRDEVAAAEQRWRRQHGMQLQAPRDHRVRGDETRRHGRSVPDRGRGERERRRRRW</sequence>
<protein>
    <submittedName>
        <fullName evidence="2">Uncharacterized protein</fullName>
    </submittedName>
</protein>
<reference evidence="2 3" key="1">
    <citation type="submission" date="2020-07" db="EMBL/GenBank/DDBJ databases">
        <authorList>
            <person name="An P."/>
            <person name="Carson L.C."/>
            <person name="Croyle M.H."/>
            <person name="Gorske A.G."/>
            <person name="Han W."/>
            <person name="Keeley P.R."/>
            <person name="Lawrence Z.G."/>
            <person name="Roney M.P."/>
            <person name="Butela K.A."/>
            <person name="Garlena R.A."/>
            <person name="Russell D.A."/>
            <person name="Pope W.H."/>
            <person name="Jacobs-Sera D."/>
            <person name="Hatfull G.F."/>
        </authorList>
    </citation>
    <scope>NUCLEOTIDE SEQUENCE [LARGE SCALE GENOMIC DNA]</scope>
</reference>
<dbReference type="KEGG" id="vg:63026150"/>
<feature type="compositionally biased region" description="Basic and acidic residues" evidence="1">
    <location>
        <begin position="58"/>
        <end position="84"/>
    </location>
</feature>
<dbReference type="GeneID" id="63026150"/>
<dbReference type="Pfam" id="PF24014">
    <property type="entry name" value="DUF7328"/>
    <property type="match status" value="1"/>
</dbReference>
<proteinExistence type="predicted"/>